<keyword evidence="3" id="KW-1185">Reference proteome</keyword>
<dbReference type="GeneID" id="94432726"/>
<proteinExistence type="predicted"/>
<dbReference type="VEuPathDB" id="ToxoDB:CSUI_009399"/>
<comment type="caution">
    <text evidence="2">The sequence shown here is derived from an EMBL/GenBank/DDBJ whole genome shotgun (WGS) entry which is preliminary data.</text>
</comment>
<gene>
    <name evidence="2" type="ORF">CSUI_009399</name>
</gene>
<evidence type="ECO:0000313" key="2">
    <source>
        <dbReference type="EMBL" id="PHJ16782.1"/>
    </source>
</evidence>
<evidence type="ECO:0000256" key="1">
    <source>
        <dbReference type="SAM" id="SignalP"/>
    </source>
</evidence>
<evidence type="ECO:0000313" key="3">
    <source>
        <dbReference type="Proteomes" id="UP000221165"/>
    </source>
</evidence>
<protein>
    <submittedName>
        <fullName evidence="2">Uncharacterized protein</fullName>
    </submittedName>
</protein>
<feature type="signal peptide" evidence="1">
    <location>
        <begin position="1"/>
        <end position="27"/>
    </location>
</feature>
<keyword evidence="1" id="KW-0732">Signal</keyword>
<dbReference type="RefSeq" id="XP_067918507.1">
    <property type="nucleotide sequence ID" value="XM_068069515.1"/>
</dbReference>
<dbReference type="Proteomes" id="UP000221165">
    <property type="component" value="Unassembled WGS sequence"/>
</dbReference>
<organism evidence="2 3">
    <name type="scientific">Cystoisospora suis</name>
    <dbReference type="NCBI Taxonomy" id="483139"/>
    <lineage>
        <taxon>Eukaryota</taxon>
        <taxon>Sar</taxon>
        <taxon>Alveolata</taxon>
        <taxon>Apicomplexa</taxon>
        <taxon>Conoidasida</taxon>
        <taxon>Coccidia</taxon>
        <taxon>Eucoccidiorida</taxon>
        <taxon>Eimeriorina</taxon>
        <taxon>Sarcocystidae</taxon>
        <taxon>Cystoisospora</taxon>
    </lineage>
</organism>
<dbReference type="EMBL" id="MIGC01005593">
    <property type="protein sequence ID" value="PHJ16782.1"/>
    <property type="molecule type" value="Genomic_DNA"/>
</dbReference>
<feature type="chain" id="PRO_5012677181" evidence="1">
    <location>
        <begin position="28"/>
        <end position="86"/>
    </location>
</feature>
<accession>A0A2C6KJX7</accession>
<feature type="non-terminal residue" evidence="2">
    <location>
        <position position="1"/>
    </location>
</feature>
<sequence>HLLSYLLRVRVVHKLLWLFLICERVSQSRLLSFVLLFQESSSLDGFLSPPSQSLLFRGIKPYTLYKMSVSSAVELKKRSDVHNPSP</sequence>
<name>A0A2C6KJX7_9APIC</name>
<reference evidence="2 3" key="1">
    <citation type="journal article" date="2017" name="Int. J. Parasitol.">
        <title>The genome of the protozoan parasite Cystoisospora suis and a reverse vaccinology approach to identify vaccine candidates.</title>
        <authorList>
            <person name="Palmieri N."/>
            <person name="Shrestha A."/>
            <person name="Ruttkowski B."/>
            <person name="Beck T."/>
            <person name="Vogl C."/>
            <person name="Tomley F."/>
            <person name="Blake D.P."/>
            <person name="Joachim A."/>
        </authorList>
    </citation>
    <scope>NUCLEOTIDE SEQUENCE [LARGE SCALE GENOMIC DNA]</scope>
    <source>
        <strain evidence="2 3">Wien I</strain>
    </source>
</reference>
<feature type="non-terminal residue" evidence="2">
    <location>
        <position position="86"/>
    </location>
</feature>
<dbReference type="AlphaFoldDB" id="A0A2C6KJX7"/>